<reference evidence="3 4" key="1">
    <citation type="journal article" date="2013" name="Mar. Genomics">
        <title>Expression of sulfatases in Rhodopirellula baltica and the diversity of sulfatases in the genus Rhodopirellula.</title>
        <authorList>
            <person name="Wegner C.E."/>
            <person name="Richter-Heitmann T."/>
            <person name="Klindworth A."/>
            <person name="Klockow C."/>
            <person name="Richter M."/>
            <person name="Achstetter T."/>
            <person name="Glockner F.O."/>
            <person name="Harder J."/>
        </authorList>
    </citation>
    <scope>NUCLEOTIDE SEQUENCE [LARGE SCALE GENOMIC DNA]</scope>
    <source>
        <strain evidence="3 4">SM41</strain>
    </source>
</reference>
<evidence type="ECO:0000313" key="4">
    <source>
        <dbReference type="Proteomes" id="UP000011885"/>
    </source>
</evidence>
<dbReference type="PANTHER" id="PTHR40469:SF2">
    <property type="entry name" value="GALACTOSE-BINDING DOMAIN-LIKE SUPERFAMILY PROTEIN"/>
    <property type="match status" value="1"/>
</dbReference>
<comment type="caution">
    <text evidence="3">The sequence shown here is derived from an EMBL/GenBank/DDBJ whole genome shotgun (WGS) entry which is preliminary data.</text>
</comment>
<dbReference type="InterPro" id="IPR029010">
    <property type="entry name" value="ThuA-like"/>
</dbReference>
<evidence type="ECO:0000256" key="1">
    <source>
        <dbReference type="SAM" id="MobiDB-lite"/>
    </source>
</evidence>
<gene>
    <name evidence="3" type="ORF">RSSM_00810</name>
</gene>
<accession>M5U8G8</accession>
<dbReference type="Proteomes" id="UP000011885">
    <property type="component" value="Unassembled WGS sequence"/>
</dbReference>
<dbReference type="SUPFAM" id="SSF52317">
    <property type="entry name" value="Class I glutamine amidotransferase-like"/>
    <property type="match status" value="1"/>
</dbReference>
<dbReference type="PANTHER" id="PTHR40469">
    <property type="entry name" value="SECRETED GLYCOSYL HYDROLASE"/>
    <property type="match status" value="1"/>
</dbReference>
<organism evidence="3 4">
    <name type="scientific">Rhodopirellula sallentina SM41</name>
    <dbReference type="NCBI Taxonomy" id="1263870"/>
    <lineage>
        <taxon>Bacteria</taxon>
        <taxon>Pseudomonadati</taxon>
        <taxon>Planctomycetota</taxon>
        <taxon>Planctomycetia</taxon>
        <taxon>Pirellulales</taxon>
        <taxon>Pirellulaceae</taxon>
        <taxon>Rhodopirellula</taxon>
    </lineage>
</organism>
<dbReference type="InterPro" id="IPR029062">
    <property type="entry name" value="Class_I_gatase-like"/>
</dbReference>
<protein>
    <recommendedName>
        <fullName evidence="2">ThuA-like domain-containing protein</fullName>
    </recommendedName>
</protein>
<evidence type="ECO:0000313" key="3">
    <source>
        <dbReference type="EMBL" id="EMI57762.1"/>
    </source>
</evidence>
<evidence type="ECO:0000259" key="2">
    <source>
        <dbReference type="Pfam" id="PF06283"/>
    </source>
</evidence>
<dbReference type="Gene3D" id="3.40.50.880">
    <property type="match status" value="1"/>
</dbReference>
<dbReference type="AlphaFoldDB" id="M5U8G8"/>
<dbReference type="PATRIC" id="fig|1263870.3.peg.880"/>
<name>M5U8G8_9BACT</name>
<proteinExistence type="predicted"/>
<dbReference type="EMBL" id="ANOH01000067">
    <property type="protein sequence ID" value="EMI57762.1"/>
    <property type="molecule type" value="Genomic_DNA"/>
</dbReference>
<feature type="domain" description="ThuA-like" evidence="2">
    <location>
        <begin position="54"/>
        <end position="270"/>
    </location>
</feature>
<dbReference type="Pfam" id="PF06283">
    <property type="entry name" value="ThuA"/>
    <property type="match status" value="1"/>
</dbReference>
<feature type="region of interest" description="Disordered" evidence="1">
    <location>
        <begin position="273"/>
        <end position="294"/>
    </location>
</feature>
<keyword evidence="4" id="KW-1185">Reference proteome</keyword>
<sequence>MFTLSHPSKSRLVAQTCIGLAFVVLGGWVSGDESGDPNSGVSPENRQRGADPIRVLLLTGQNNHNWRATTPQLQSILEEGGFSVDIEYHPERLTSRRLQNVDVILSNWNTYGGSRPPNAAWSETLKHTYLSFVRQGGGHVVVHAGSSSFPDWTPYHEMTLATWKVGQTGHGPQHDFRVRIDASDHPITRGMKDFTIHDELWHRTAVQKDSTILASAFSSPEHRGTGQIEPIALAHNYGEGRSFTLLLGHAAEQMSTPGFKTFLIRGTAWAAGENHADTQTSDSQPMPVPNREQQ</sequence>